<protein>
    <submittedName>
        <fullName evidence="7">LysR family transcriptional regulator</fullName>
    </submittedName>
</protein>
<proteinExistence type="inferred from homology"/>
<evidence type="ECO:0000256" key="3">
    <source>
        <dbReference type="ARBA" id="ARBA00023015"/>
    </source>
</evidence>
<evidence type="ECO:0000256" key="1">
    <source>
        <dbReference type="ARBA" id="ARBA00003502"/>
    </source>
</evidence>
<accession>A0A5S4WY91</accession>
<sequence>MRRLLFLNGIKAFEAAARTGSFAAAGVELSVSAAAVSRMVHLLEERLGVALFERKANKLVLTPAGRAYQSGLTPIFDALASLTAQVTAPSGVRVLTIGVGHTFAMRWLIPRLSEFRNEEPDIEVRFTTGGAEVAFGEDWSCGIKLGTGDWPGLVAEPLFAGDLTPVCVPRLAASLKRPADLKGPSLIRVTHSPEDWPLWLKAAALPRINARGPEFQFYGQALQAAVDGLGIAMGIRPYIDDDLAAGRLIAPFDLSVPKGMRWYLLYRSFQTEQRDFAAFRRWIMRAAAEPAARPRRSGRATGRG</sequence>
<dbReference type="FunFam" id="3.40.190.10:FF:000017">
    <property type="entry name" value="Glycine cleavage system transcriptional activator"/>
    <property type="match status" value="1"/>
</dbReference>
<dbReference type="PANTHER" id="PTHR30537:SF74">
    <property type="entry name" value="HTH-TYPE TRANSCRIPTIONAL REGULATOR TRPI"/>
    <property type="match status" value="1"/>
</dbReference>
<dbReference type="InterPro" id="IPR036388">
    <property type="entry name" value="WH-like_DNA-bd_sf"/>
</dbReference>
<dbReference type="Proteomes" id="UP000324853">
    <property type="component" value="Unassembled WGS sequence"/>
</dbReference>
<comment type="caution">
    <text evidence="7">The sequence shown here is derived from an EMBL/GenBank/DDBJ whole genome shotgun (WGS) entry which is preliminary data.</text>
</comment>
<dbReference type="SUPFAM" id="SSF46785">
    <property type="entry name" value="Winged helix' DNA-binding domain"/>
    <property type="match status" value="1"/>
</dbReference>
<comment type="function">
    <text evidence="1">NodD regulates the expression of the nodABCFE genes which encode other nodulation proteins. NodD is also a negative regulator of its own expression. Binds flavonoids as inducers.</text>
</comment>
<evidence type="ECO:0000256" key="2">
    <source>
        <dbReference type="ARBA" id="ARBA00009437"/>
    </source>
</evidence>
<reference evidence="7 8" key="1">
    <citation type="submission" date="2019-08" db="EMBL/GenBank/DDBJ databases">
        <title>Bradyrhizobium hipponensis sp. nov., a rhizobium isolated from a Lupinus angustifolius root nodule in Tunisia.</title>
        <authorList>
            <person name="Off K."/>
            <person name="Rejili M."/>
            <person name="Mars M."/>
            <person name="Brachmann A."/>
            <person name="Marin M."/>
        </authorList>
    </citation>
    <scope>NUCLEOTIDE SEQUENCE [LARGE SCALE GENOMIC DNA]</scope>
    <source>
        <strain evidence="7 8">CTAW11</strain>
    </source>
</reference>
<evidence type="ECO:0000259" key="6">
    <source>
        <dbReference type="PROSITE" id="PS50931"/>
    </source>
</evidence>
<dbReference type="SUPFAM" id="SSF53850">
    <property type="entry name" value="Periplasmic binding protein-like II"/>
    <property type="match status" value="1"/>
</dbReference>
<dbReference type="InterPro" id="IPR005119">
    <property type="entry name" value="LysR_subst-bd"/>
</dbReference>
<dbReference type="AlphaFoldDB" id="A0A5S4WY91"/>
<dbReference type="RefSeq" id="WP_148751144.1">
    <property type="nucleotide sequence ID" value="NZ_VSSR01000020.1"/>
</dbReference>
<keyword evidence="8" id="KW-1185">Reference proteome</keyword>
<comment type="similarity">
    <text evidence="2">Belongs to the LysR transcriptional regulatory family.</text>
</comment>
<dbReference type="PROSITE" id="PS50931">
    <property type="entry name" value="HTH_LYSR"/>
    <property type="match status" value="1"/>
</dbReference>
<dbReference type="GO" id="GO:0006351">
    <property type="term" value="P:DNA-templated transcription"/>
    <property type="evidence" value="ECO:0007669"/>
    <property type="project" value="TreeGrafter"/>
</dbReference>
<keyword evidence="5" id="KW-0804">Transcription</keyword>
<organism evidence="7 8">
    <name type="scientific">Bradyrhizobium cytisi</name>
    <dbReference type="NCBI Taxonomy" id="515489"/>
    <lineage>
        <taxon>Bacteria</taxon>
        <taxon>Pseudomonadati</taxon>
        <taxon>Pseudomonadota</taxon>
        <taxon>Alphaproteobacteria</taxon>
        <taxon>Hyphomicrobiales</taxon>
        <taxon>Nitrobacteraceae</taxon>
        <taxon>Bradyrhizobium</taxon>
    </lineage>
</organism>
<dbReference type="Pfam" id="PF03466">
    <property type="entry name" value="LysR_substrate"/>
    <property type="match status" value="1"/>
</dbReference>
<dbReference type="Gene3D" id="3.40.190.10">
    <property type="entry name" value="Periplasmic binding protein-like II"/>
    <property type="match status" value="2"/>
</dbReference>
<keyword evidence="4" id="KW-0238">DNA-binding</keyword>
<dbReference type="InterPro" id="IPR000847">
    <property type="entry name" value="LysR_HTH_N"/>
</dbReference>
<dbReference type="GO" id="GO:0003700">
    <property type="term" value="F:DNA-binding transcription factor activity"/>
    <property type="evidence" value="ECO:0007669"/>
    <property type="project" value="InterPro"/>
</dbReference>
<dbReference type="GO" id="GO:0043565">
    <property type="term" value="F:sequence-specific DNA binding"/>
    <property type="evidence" value="ECO:0007669"/>
    <property type="project" value="TreeGrafter"/>
</dbReference>
<keyword evidence="3" id="KW-0805">Transcription regulation</keyword>
<evidence type="ECO:0000313" key="8">
    <source>
        <dbReference type="Proteomes" id="UP000324853"/>
    </source>
</evidence>
<dbReference type="Gene3D" id="1.10.10.10">
    <property type="entry name" value="Winged helix-like DNA-binding domain superfamily/Winged helix DNA-binding domain"/>
    <property type="match status" value="1"/>
</dbReference>
<dbReference type="CDD" id="cd08432">
    <property type="entry name" value="PBP2_GcdR_TrpI_HvrB_AmpR_like"/>
    <property type="match status" value="1"/>
</dbReference>
<gene>
    <name evidence="7" type="ORF">FXB38_12410</name>
</gene>
<evidence type="ECO:0000256" key="4">
    <source>
        <dbReference type="ARBA" id="ARBA00023125"/>
    </source>
</evidence>
<dbReference type="InterPro" id="IPR036390">
    <property type="entry name" value="WH_DNA-bd_sf"/>
</dbReference>
<evidence type="ECO:0000256" key="5">
    <source>
        <dbReference type="ARBA" id="ARBA00023163"/>
    </source>
</evidence>
<dbReference type="EMBL" id="VSSR01000020">
    <property type="protein sequence ID" value="TYL85089.1"/>
    <property type="molecule type" value="Genomic_DNA"/>
</dbReference>
<feature type="domain" description="HTH lysR-type" evidence="6">
    <location>
        <begin position="7"/>
        <end position="62"/>
    </location>
</feature>
<evidence type="ECO:0000313" key="7">
    <source>
        <dbReference type="EMBL" id="TYL85089.1"/>
    </source>
</evidence>
<dbReference type="Pfam" id="PF00126">
    <property type="entry name" value="HTH_1"/>
    <property type="match status" value="1"/>
</dbReference>
<dbReference type="InterPro" id="IPR058163">
    <property type="entry name" value="LysR-type_TF_proteobact-type"/>
</dbReference>
<dbReference type="PANTHER" id="PTHR30537">
    <property type="entry name" value="HTH-TYPE TRANSCRIPTIONAL REGULATOR"/>
    <property type="match status" value="1"/>
</dbReference>
<name>A0A5S4WY91_9BRAD</name>
<dbReference type="OrthoDB" id="9793571at2"/>